<reference evidence="4 5" key="1">
    <citation type="submission" date="2016-06" db="EMBL/GenBank/DDBJ databases">
        <title>Revisiting the taxonomy of the Elizabethkingia Genus based on Whole-Genome Sequencing, Optical Mapping, and MALDI-TOF.</title>
        <authorList>
            <person name="Nicholson A.C."/>
        </authorList>
    </citation>
    <scope>NUCLEOTIDE SEQUENCE [LARGE SCALE GENOMIC DNA]</scope>
    <source>
        <strain evidence="4 5">G4070</strain>
    </source>
</reference>
<keyword evidence="2" id="KW-0067">ATP-binding</keyword>
<dbReference type="AlphaFoldDB" id="A0A1T3MHY0"/>
<evidence type="ECO:0000259" key="3">
    <source>
        <dbReference type="Pfam" id="PF06414"/>
    </source>
</evidence>
<dbReference type="Pfam" id="PF06414">
    <property type="entry name" value="Zeta_toxin"/>
    <property type="match status" value="1"/>
</dbReference>
<gene>
    <name evidence="4" type="ORF">BAZ10_07395</name>
</gene>
<keyword evidence="5" id="KW-1185">Reference proteome</keyword>
<organism evidence="4 5">
    <name type="scientific">Elizabethkingia occulta</name>
    <dbReference type="NCBI Taxonomy" id="1867263"/>
    <lineage>
        <taxon>Bacteria</taxon>
        <taxon>Pseudomonadati</taxon>
        <taxon>Bacteroidota</taxon>
        <taxon>Flavobacteriia</taxon>
        <taxon>Flavobacteriales</taxon>
        <taxon>Weeksellaceae</taxon>
        <taxon>Elizabethkingia</taxon>
    </lineage>
</organism>
<dbReference type="GO" id="GO:0005524">
    <property type="term" value="F:ATP binding"/>
    <property type="evidence" value="ECO:0007669"/>
    <property type="project" value="UniProtKB-KW"/>
</dbReference>
<dbReference type="InterPro" id="IPR010488">
    <property type="entry name" value="Zeta_toxin_domain"/>
</dbReference>
<evidence type="ECO:0000313" key="4">
    <source>
        <dbReference type="EMBL" id="OPC63890.1"/>
    </source>
</evidence>
<evidence type="ECO:0000256" key="1">
    <source>
        <dbReference type="ARBA" id="ARBA00022741"/>
    </source>
</evidence>
<dbReference type="RefSeq" id="WP_078772460.1">
    <property type="nucleotide sequence ID" value="NZ_CBCSBR010000079.1"/>
</dbReference>
<evidence type="ECO:0000313" key="5">
    <source>
        <dbReference type="Proteomes" id="UP000190813"/>
    </source>
</evidence>
<accession>A0A1T3MHY0</accession>
<feature type="domain" description="Zeta toxin" evidence="3">
    <location>
        <begin position="110"/>
        <end position="252"/>
    </location>
</feature>
<evidence type="ECO:0000256" key="2">
    <source>
        <dbReference type="ARBA" id="ARBA00022840"/>
    </source>
</evidence>
<name>A0A1T3MHY0_9FLAO</name>
<dbReference type="Gene3D" id="3.40.50.300">
    <property type="entry name" value="P-loop containing nucleotide triphosphate hydrolases"/>
    <property type="match status" value="1"/>
</dbReference>
<dbReference type="Proteomes" id="UP000190813">
    <property type="component" value="Unassembled WGS sequence"/>
</dbReference>
<keyword evidence="1" id="KW-0547">Nucleotide-binding</keyword>
<comment type="caution">
    <text evidence="4">The sequence shown here is derived from an EMBL/GenBank/DDBJ whole genome shotgun (WGS) entry which is preliminary data.</text>
</comment>
<protein>
    <recommendedName>
        <fullName evidence="3">Zeta toxin domain-containing protein</fullName>
    </recommendedName>
</protein>
<dbReference type="EMBL" id="MAHX01000016">
    <property type="protein sequence ID" value="OPC63890.1"/>
    <property type="molecule type" value="Genomic_DNA"/>
</dbReference>
<sequence length="311" mass="35258">MNVHPYLRKLDNIDLIEHFLEKVINYEDSSNDSILRKIKSGEAELKNYIDSKSTFLSTENRDRKYKDNRDRWKLRKQIVTELLTIKRDDDDDNTCLGVGGTLPKCKLLTEKKAIIIIGLPASGKSTIANKIADHYGAIILDSDFAKRKIPEYVDNPAGASLVHDESDYLVFGASVSDKPDDFKCLFEECIEKGANIVIPKIGHDEKKINNLATVLNKLDYEVHLVCVSLDRRLATQRAISRFIKTHRYVPLSLIFDGYGNDCILTFYRLKDKIGIEDVPIKTFGKLSTNVSQGSNPIILYSDEESPVNVFK</sequence>
<dbReference type="GO" id="GO:0016301">
    <property type="term" value="F:kinase activity"/>
    <property type="evidence" value="ECO:0007669"/>
    <property type="project" value="InterPro"/>
</dbReference>
<proteinExistence type="predicted"/>
<dbReference type="SUPFAM" id="SSF52540">
    <property type="entry name" value="P-loop containing nucleoside triphosphate hydrolases"/>
    <property type="match status" value="1"/>
</dbReference>
<dbReference type="InterPro" id="IPR027417">
    <property type="entry name" value="P-loop_NTPase"/>
</dbReference>